<dbReference type="Pfam" id="PF00078">
    <property type="entry name" value="RVT_1"/>
    <property type="match status" value="1"/>
</dbReference>
<dbReference type="GO" id="GO:0071897">
    <property type="term" value="P:DNA biosynthetic process"/>
    <property type="evidence" value="ECO:0007669"/>
    <property type="project" value="UniProtKB-ARBA"/>
</dbReference>
<dbReference type="CDD" id="cd01650">
    <property type="entry name" value="RT_nLTR_like"/>
    <property type="match status" value="1"/>
</dbReference>
<dbReference type="GO" id="GO:0003676">
    <property type="term" value="F:nucleic acid binding"/>
    <property type="evidence" value="ECO:0007669"/>
    <property type="project" value="InterPro"/>
</dbReference>
<keyword evidence="1" id="KW-0175">Coiled coil</keyword>
<dbReference type="PANTHER" id="PTHR33481:SF1">
    <property type="entry name" value="ENDONUCLEASE_EXONUCLEASE_PHOSPHATASE DOMAIN-CONTAINING PROTEIN-RELATED"/>
    <property type="match status" value="1"/>
</dbReference>
<dbReference type="CDD" id="cd09276">
    <property type="entry name" value="Rnase_HI_RT_non_LTR"/>
    <property type="match status" value="2"/>
</dbReference>
<evidence type="ECO:0000256" key="2">
    <source>
        <dbReference type="SAM" id="MobiDB-lite"/>
    </source>
</evidence>
<dbReference type="Pfam" id="PF14529">
    <property type="entry name" value="Exo_endo_phos_2"/>
    <property type="match status" value="1"/>
</dbReference>
<organism evidence="5 6">
    <name type="scientific">Leptosia nina</name>
    <dbReference type="NCBI Taxonomy" id="320188"/>
    <lineage>
        <taxon>Eukaryota</taxon>
        <taxon>Metazoa</taxon>
        <taxon>Ecdysozoa</taxon>
        <taxon>Arthropoda</taxon>
        <taxon>Hexapoda</taxon>
        <taxon>Insecta</taxon>
        <taxon>Pterygota</taxon>
        <taxon>Neoptera</taxon>
        <taxon>Endopterygota</taxon>
        <taxon>Lepidoptera</taxon>
        <taxon>Glossata</taxon>
        <taxon>Ditrysia</taxon>
        <taxon>Papilionoidea</taxon>
        <taxon>Pieridae</taxon>
        <taxon>Pierinae</taxon>
        <taxon>Leptosia</taxon>
    </lineage>
</organism>
<dbReference type="InterPro" id="IPR005135">
    <property type="entry name" value="Endo/exonuclease/phosphatase"/>
</dbReference>
<dbReference type="SUPFAM" id="SSF53098">
    <property type="entry name" value="Ribonuclease H-like"/>
    <property type="match status" value="2"/>
</dbReference>
<feature type="compositionally biased region" description="Polar residues" evidence="2">
    <location>
        <begin position="14"/>
        <end position="28"/>
    </location>
</feature>
<dbReference type="InterPro" id="IPR036691">
    <property type="entry name" value="Endo/exonu/phosph_ase_sf"/>
</dbReference>
<dbReference type="Gene3D" id="3.30.420.10">
    <property type="entry name" value="Ribonuclease H-like superfamily/Ribonuclease H"/>
    <property type="match status" value="2"/>
</dbReference>
<dbReference type="InterPro" id="IPR012337">
    <property type="entry name" value="RNaseH-like_sf"/>
</dbReference>
<dbReference type="PANTHER" id="PTHR33481">
    <property type="entry name" value="REVERSE TRANSCRIPTASE"/>
    <property type="match status" value="1"/>
</dbReference>
<dbReference type="SUPFAM" id="SSF56219">
    <property type="entry name" value="DNase I-like"/>
    <property type="match status" value="1"/>
</dbReference>
<dbReference type="EMBL" id="CAVLEF010000007">
    <property type="protein sequence ID" value="CAK1546342.1"/>
    <property type="molecule type" value="Genomic_DNA"/>
</dbReference>
<feature type="compositionally biased region" description="Basic and acidic residues" evidence="2">
    <location>
        <begin position="155"/>
        <end position="172"/>
    </location>
</feature>
<dbReference type="Gene3D" id="3.60.10.10">
    <property type="entry name" value="Endonuclease/exonuclease/phosphatase"/>
    <property type="match status" value="1"/>
</dbReference>
<dbReference type="Proteomes" id="UP001497472">
    <property type="component" value="Unassembled WGS sequence"/>
</dbReference>
<dbReference type="PROSITE" id="PS50879">
    <property type="entry name" value="RNASE_H_1"/>
    <property type="match status" value="2"/>
</dbReference>
<evidence type="ECO:0000259" key="3">
    <source>
        <dbReference type="PROSITE" id="PS50878"/>
    </source>
</evidence>
<reference evidence="5 6" key="1">
    <citation type="submission" date="2023-11" db="EMBL/GenBank/DDBJ databases">
        <authorList>
            <person name="Okamura Y."/>
        </authorList>
    </citation>
    <scope>NUCLEOTIDE SEQUENCE [LARGE SCALE GENOMIC DNA]</scope>
</reference>
<sequence length="1991" mass="225550">MVFGHRTPTKRQLPVNNNIPDNTPDSNATDEILTMTEKQCTAGLEPPVASFFSLSPSTSADTASSNTGTDGTEKRTTPISDTSDSEAVFGKTYKSRETEIRGIFQKINIKLDSAKNLRTDIKVEVKAATKRLQEIVKDLLNERKDQTKDYPNPTRRKEEEEKKEKAKEQTEIEGKEVRNIINKIEEQKKLIEEGNREIQEIKKIIKEQRKEEETTRRELKESIEESSRVTSELRSYASVVATGIRPGDRERAPSQNNQAAAKHAIIITSNGTETSGEIIERIRTTVNAKTTGVRVDRIRKARDQKVVLGCETEEELEKVKERLKLDSKLRVEKAVNKDPLVILRDVLCVNTDEEIITALKLQNKNLMSEMEKEEEERIIITDDRIEQHLIIQANLQRKDAATSELIMEGQRRRATAALVQEPYIGKEGRMKAYRGTRIFQCAGKTEKVVKAAIVLFDTNTDATLCPDLTTPNIVVVKVKTDAQDVFLVSFYFEPAPTTIDPYLDELRKIRRAVGPRVVFAGDANAKNSLWGGEITDRRGEDLMATCAEMGLYVLNEGTTPTFDTYRGGRNFSSFVDLTFCTEDLLGFIDGWEVDEGLTSSDHNGIVFKLRKTKLKGVEIERTTRIYNTGKAHWSNFREKISQMLDESNINKEEMDRIRTEEEIDRTVHKYIDIIKQASDENIPKIRSKSTLTISWWTEELASLKKELRTRKRRIRCAAQTRRAEVVNEYLKLKEKYEKGIEEAKLESWKEFCGKQSREGMWEGIYRVINRTTIRREDMPMVREGRVLEMEESAEYLVQTFFPDDVKEDDSEVHRDIRAKAETINERAEDTNDPPFTEGELKLVLESFNPKKAPGLDGLTFDICRAAIFVAPHIFLALINKCLEIGFFPTIWKEATVVVLRKPGRADYTTPKSYRPIGLLPVMGKIMEKMFVKRANWYIMPRMSARQYGFMPQRGTEDALFDLLRHIRGKLNEKKIAVMVSLDIEGAFDSAWWPAIRCRLAEVGCPVNVRKVFDSYLRDRKVRLRYGGREVEKANTKGCIQGSIGGPILWNLLLDPLLEGLERKGVCCQAFADDVVLVFDGHTAGEIERQANTTLAYVQEWGVLNKLKFAPHKTKAMVITRKLKHDAPRLSMGGTRIDVVKEVKLLGLIIDESLTFNTHVKTVCAKAYQIYRQLARAAKIGWGLDTTIIRTIYTAVIEPILMYAASAWEQAARKKCVKVQLDRIQRLFLQKICKAYRTVSLHSGLVLTGLLPLNLRIEEAGVLYKIKRGLHPLPELDAEPEGRSDALEVPHPADEPLLTFTTYDSDLNIERQTDVTNIFTDGSKSDDGVGAAVVIYRSRTDEKSVKIKLASYCSVFQAEMVALHRAFELAEKEKSPTINVCSDSRSALEDITSGRSLNPLTSQIRRKINKIRQLKTINLFWIKAHAGHEGNERADLLAKEAAQNNKKKPDYDLCPISTIKRLIRTETVQRWEEDYQNGGTASTTKIFLPTAAAAFRVIKRVGLDGEATQALTGHGGFAAYLHRFKRKDSPVCACGDEDETVPHLLIRCPIHALERHKLENRLDIDLTESNLKIIMMDDGMRPPLLQFFIEPVLMYAAGAWGQAVSKKCVRVQFERIQRVFLQRICKAYRTASLHSVQILTGILPINLRIEEAAVLYRVKRGLSPLPYLDADIETRARPSELPHPADEPRLAFDHYSPELGLDQQADATNIYTDGSKTDDGVGAAVVMRRLDKELKTVKIKLATYCTVFQAEMVALHKAVQLATKVASPKVNLCSDSRSALDDIVSGRSLSPLVVHIRETLGSLSNHKEVRLYWIKAHVGHEGNERADQLAKEAAHDKKRKPDYDRCPVSKIKRLLRTDSIRRWEEEYGVGTTASTTRFFLPTVLSALKAMREVGLDSELTQALTGHGGFAAYLHRFKLKDDPTCICGEGDETVLHLLARCPVHARDRAELEMRLDINLTENSLSEIFSSNKARPKLVKYIKKIVRKANARNK</sequence>
<dbReference type="InterPro" id="IPR036397">
    <property type="entry name" value="RNaseH_sf"/>
</dbReference>
<evidence type="ECO:0000313" key="6">
    <source>
        <dbReference type="Proteomes" id="UP001497472"/>
    </source>
</evidence>
<protein>
    <recommendedName>
        <fullName evidence="7">115 kDa protein in type-1 retrotransposable element R1DM</fullName>
    </recommendedName>
</protein>
<dbReference type="CDD" id="cd09077">
    <property type="entry name" value="R1-I-EN"/>
    <property type="match status" value="1"/>
</dbReference>
<comment type="caution">
    <text evidence="5">The sequence shown here is derived from an EMBL/GenBank/DDBJ whole genome shotgun (WGS) entry which is preliminary data.</text>
</comment>
<dbReference type="InterPro" id="IPR000477">
    <property type="entry name" value="RT_dom"/>
</dbReference>
<feature type="region of interest" description="Disordered" evidence="2">
    <location>
        <begin position="48"/>
        <end position="88"/>
    </location>
</feature>
<dbReference type="PROSITE" id="PS50878">
    <property type="entry name" value="RT_POL"/>
    <property type="match status" value="1"/>
</dbReference>
<name>A0AAV1JDP9_9NEOP</name>
<dbReference type="InterPro" id="IPR043502">
    <property type="entry name" value="DNA/RNA_pol_sf"/>
</dbReference>
<dbReference type="GO" id="GO:0004523">
    <property type="term" value="F:RNA-DNA hybrid ribonuclease activity"/>
    <property type="evidence" value="ECO:0007669"/>
    <property type="project" value="InterPro"/>
</dbReference>
<feature type="coiled-coil region" evidence="1">
    <location>
        <begin position="356"/>
        <end position="383"/>
    </location>
</feature>
<feature type="domain" description="Reverse transcriptase" evidence="3">
    <location>
        <begin position="880"/>
        <end position="1149"/>
    </location>
</feature>
<evidence type="ECO:0000259" key="4">
    <source>
        <dbReference type="PROSITE" id="PS50879"/>
    </source>
</evidence>
<evidence type="ECO:0000256" key="1">
    <source>
        <dbReference type="SAM" id="Coils"/>
    </source>
</evidence>
<feature type="region of interest" description="Disordered" evidence="2">
    <location>
        <begin position="1"/>
        <end position="28"/>
    </location>
</feature>
<evidence type="ECO:0000313" key="5">
    <source>
        <dbReference type="EMBL" id="CAK1546342.1"/>
    </source>
</evidence>
<proteinExistence type="predicted"/>
<keyword evidence="6" id="KW-1185">Reference proteome</keyword>
<dbReference type="SUPFAM" id="SSF56672">
    <property type="entry name" value="DNA/RNA polymerases"/>
    <property type="match status" value="1"/>
</dbReference>
<feature type="compositionally biased region" description="Polar residues" evidence="2">
    <location>
        <begin position="52"/>
        <end position="70"/>
    </location>
</feature>
<dbReference type="Pfam" id="PF00075">
    <property type="entry name" value="RNase_H"/>
    <property type="match status" value="2"/>
</dbReference>
<dbReference type="InterPro" id="IPR002156">
    <property type="entry name" value="RNaseH_domain"/>
</dbReference>
<feature type="domain" description="RNase H type-1" evidence="4">
    <location>
        <begin position="1703"/>
        <end position="1834"/>
    </location>
</feature>
<evidence type="ECO:0008006" key="7">
    <source>
        <dbReference type="Google" id="ProtNLM"/>
    </source>
</evidence>
<feature type="domain" description="RNase H type-1" evidence="4">
    <location>
        <begin position="1311"/>
        <end position="1442"/>
    </location>
</feature>
<dbReference type="GO" id="GO:0042575">
    <property type="term" value="C:DNA polymerase complex"/>
    <property type="evidence" value="ECO:0007669"/>
    <property type="project" value="UniProtKB-ARBA"/>
</dbReference>
<gene>
    <name evidence="5" type="ORF">LNINA_LOCUS5921</name>
</gene>
<accession>A0AAV1JDP9</accession>
<feature type="region of interest" description="Disordered" evidence="2">
    <location>
        <begin position="143"/>
        <end position="172"/>
    </location>
</feature>